<dbReference type="Proteomes" id="UP000282312">
    <property type="component" value="Unassembled WGS sequence"/>
</dbReference>
<dbReference type="PROSITE" id="PS51257">
    <property type="entry name" value="PROKAR_LIPOPROTEIN"/>
    <property type="match status" value="1"/>
</dbReference>
<dbReference type="GO" id="GO:0008610">
    <property type="term" value="P:lipid biosynthetic process"/>
    <property type="evidence" value="ECO:0007669"/>
    <property type="project" value="UniProtKB-ARBA"/>
</dbReference>
<comment type="caution">
    <text evidence="2">The sequence shown here is derived from an EMBL/GenBank/DDBJ whole genome shotgun (WGS) entry which is preliminary data.</text>
</comment>
<dbReference type="GO" id="GO:0005829">
    <property type="term" value="C:cytosol"/>
    <property type="evidence" value="ECO:0007669"/>
    <property type="project" value="TreeGrafter"/>
</dbReference>
<organism evidence="2 3">
    <name type="scientific">Micromonospora inaquosa</name>
    <dbReference type="NCBI Taxonomy" id="2203716"/>
    <lineage>
        <taxon>Bacteria</taxon>
        <taxon>Bacillati</taxon>
        <taxon>Actinomycetota</taxon>
        <taxon>Actinomycetes</taxon>
        <taxon>Micromonosporales</taxon>
        <taxon>Micromonosporaceae</taxon>
        <taxon>Micromonospora</taxon>
    </lineage>
</organism>
<gene>
    <name evidence="2" type="ORF">DLJ59_07185</name>
</gene>
<dbReference type="PANTHER" id="PTHR45527">
    <property type="entry name" value="NONRIBOSOMAL PEPTIDE SYNTHETASE"/>
    <property type="match status" value="1"/>
</dbReference>
<dbReference type="Pfam" id="PF00668">
    <property type="entry name" value="Condensation"/>
    <property type="match status" value="1"/>
</dbReference>
<dbReference type="GO" id="GO:0009366">
    <property type="term" value="C:enterobactin synthetase complex"/>
    <property type="evidence" value="ECO:0007669"/>
    <property type="project" value="TreeGrafter"/>
</dbReference>
<dbReference type="InterPro" id="IPR023213">
    <property type="entry name" value="CAT-like_dom_sf"/>
</dbReference>
<keyword evidence="3" id="KW-1185">Reference proteome</keyword>
<dbReference type="EMBL" id="QGSZ01000153">
    <property type="protein sequence ID" value="RQX05623.1"/>
    <property type="molecule type" value="Genomic_DNA"/>
</dbReference>
<accession>A0A3N9XE24</accession>
<evidence type="ECO:0000313" key="2">
    <source>
        <dbReference type="EMBL" id="RQX05623.1"/>
    </source>
</evidence>
<dbReference type="GO" id="GO:0031177">
    <property type="term" value="F:phosphopantetheine binding"/>
    <property type="evidence" value="ECO:0007669"/>
    <property type="project" value="TreeGrafter"/>
</dbReference>
<evidence type="ECO:0000259" key="1">
    <source>
        <dbReference type="Pfam" id="PF00668"/>
    </source>
</evidence>
<sequence length="435" mass="46641">MAGRAVSYAERGVWFLQQAAGAQACNLGTAVRISSGLRPERLFAALDLLADRHEAMRTTYGVEGGSLVASARAETRPQGRLVDAVGWSTEEVLAAVRAAHTEPFDLAGGAPARLTVWERGADGHVVFFAMHHAVTDWTSMVLCASELFALYSNGLDPAALRPLTAGYGEFVEAQQAMLSGPAADSAAAYWDSVLPARRPARPVPPDRERPGRATDQSILPFSLDAAVKRELNALAWRLRVPVYLILLGMWAATLRPGHAAEPLVLGLSRTLRRPAFATTVGCFTNTIPVVVDAPADRGLPAVVNDLRRQLQESFQHQSYPNELLARRRPEFGAVDGRPPMFDATFNYVPSDAENLGPLFTGAASVRAQVGGLLLESFPALPTVGMWSDFSLHLTEAPQRLVGMVGYDAAIYSEATAGAVSRRFAGLTSRLAAVDA</sequence>
<dbReference type="Gene3D" id="3.30.559.30">
    <property type="entry name" value="Nonribosomal peptide synthetase, condensation domain"/>
    <property type="match status" value="1"/>
</dbReference>
<dbReference type="InterPro" id="IPR001242">
    <property type="entry name" value="Condensation_dom"/>
</dbReference>
<dbReference type="AlphaFoldDB" id="A0A3N9XE24"/>
<dbReference type="Gene3D" id="3.30.559.10">
    <property type="entry name" value="Chloramphenicol acetyltransferase-like domain"/>
    <property type="match status" value="1"/>
</dbReference>
<dbReference type="GO" id="GO:0043041">
    <property type="term" value="P:amino acid activation for nonribosomal peptide biosynthetic process"/>
    <property type="evidence" value="ECO:0007669"/>
    <property type="project" value="TreeGrafter"/>
</dbReference>
<dbReference type="SUPFAM" id="SSF52777">
    <property type="entry name" value="CoA-dependent acyltransferases"/>
    <property type="match status" value="2"/>
</dbReference>
<dbReference type="PANTHER" id="PTHR45527:SF1">
    <property type="entry name" value="FATTY ACID SYNTHASE"/>
    <property type="match status" value="1"/>
</dbReference>
<evidence type="ECO:0000313" key="3">
    <source>
        <dbReference type="Proteomes" id="UP000282312"/>
    </source>
</evidence>
<protein>
    <recommendedName>
        <fullName evidence="1">Condensation domain-containing protein</fullName>
    </recommendedName>
</protein>
<dbReference type="RefSeq" id="WP_124771711.1">
    <property type="nucleotide sequence ID" value="NZ_JBEZFR010000010.1"/>
</dbReference>
<dbReference type="GO" id="GO:0047527">
    <property type="term" value="F:2,3-dihydroxybenzoate-serine ligase activity"/>
    <property type="evidence" value="ECO:0007669"/>
    <property type="project" value="TreeGrafter"/>
</dbReference>
<name>A0A3N9XE24_9ACTN</name>
<feature type="domain" description="Condensation" evidence="1">
    <location>
        <begin position="6"/>
        <end position="429"/>
    </location>
</feature>
<dbReference type="OrthoDB" id="3671040at2"/>
<reference evidence="2 3" key="1">
    <citation type="submission" date="2018-05" db="EMBL/GenBank/DDBJ databases">
        <title>Micromonospora from Atacama Desert.</title>
        <authorList>
            <person name="Carro L."/>
            <person name="Goodfellow M."/>
            <person name="Klenk H.-P."/>
        </authorList>
    </citation>
    <scope>NUCLEOTIDE SEQUENCE [LARGE SCALE GENOMIC DNA]</scope>
    <source>
        <strain evidence="2 3">LB39</strain>
    </source>
</reference>
<proteinExistence type="predicted"/>
<dbReference type="GO" id="GO:0009239">
    <property type="term" value="P:enterobactin biosynthetic process"/>
    <property type="evidence" value="ECO:0007669"/>
    <property type="project" value="TreeGrafter"/>
</dbReference>